<comment type="caution">
    <text evidence="1">The sequence shown here is derived from an EMBL/GenBank/DDBJ whole genome shotgun (WGS) entry which is preliminary data.</text>
</comment>
<sequence>MVESRSGYLLDLFTPQDPVHLFSRLLSALRSKVETKRLFGHVVHLFEAASEQSFFINTTLLEEIIRPLADPVADAESARNRVVQKYPIFIYLGQSIKLVNISVERLDGVPAGVAHLLEAVQALNATVTSTTVLSNNTSTNTNADGAGVLPLSLSLPEDTDMPDAVALAAVLLDYAVAYVPSREHVNVLAGIPLDFYECVLKLRDPGAPRQPEGEEIAFAKFSCPSEMQGAGVNGKLLPEDIVAWLTELFGSRLRREGHQDILKVEVIHTIQVLDHVTF</sequence>
<dbReference type="Proteomes" id="UP000567179">
    <property type="component" value="Unassembled WGS sequence"/>
</dbReference>
<dbReference type="AlphaFoldDB" id="A0A8H5B2H2"/>
<dbReference type="OrthoDB" id="3267419at2759"/>
<evidence type="ECO:0000313" key="2">
    <source>
        <dbReference type="Proteomes" id="UP000567179"/>
    </source>
</evidence>
<organism evidence="1 2">
    <name type="scientific">Psilocybe cf. subviscida</name>
    <dbReference type="NCBI Taxonomy" id="2480587"/>
    <lineage>
        <taxon>Eukaryota</taxon>
        <taxon>Fungi</taxon>
        <taxon>Dikarya</taxon>
        <taxon>Basidiomycota</taxon>
        <taxon>Agaricomycotina</taxon>
        <taxon>Agaricomycetes</taxon>
        <taxon>Agaricomycetidae</taxon>
        <taxon>Agaricales</taxon>
        <taxon>Agaricineae</taxon>
        <taxon>Strophariaceae</taxon>
        <taxon>Psilocybe</taxon>
    </lineage>
</organism>
<protein>
    <submittedName>
        <fullName evidence="1">Uncharacterized protein</fullName>
    </submittedName>
</protein>
<accession>A0A8H5B2H2</accession>
<gene>
    <name evidence="1" type="ORF">D9619_007157</name>
</gene>
<reference evidence="1 2" key="1">
    <citation type="journal article" date="2020" name="ISME J.">
        <title>Uncovering the hidden diversity of litter-decomposition mechanisms in mushroom-forming fungi.</title>
        <authorList>
            <person name="Floudas D."/>
            <person name="Bentzer J."/>
            <person name="Ahren D."/>
            <person name="Johansson T."/>
            <person name="Persson P."/>
            <person name="Tunlid A."/>
        </authorList>
    </citation>
    <scope>NUCLEOTIDE SEQUENCE [LARGE SCALE GENOMIC DNA]</scope>
    <source>
        <strain evidence="1 2">CBS 101986</strain>
    </source>
</reference>
<evidence type="ECO:0000313" key="1">
    <source>
        <dbReference type="EMBL" id="KAF5315333.1"/>
    </source>
</evidence>
<keyword evidence="2" id="KW-1185">Reference proteome</keyword>
<dbReference type="EMBL" id="JAACJJ010000043">
    <property type="protein sequence ID" value="KAF5315333.1"/>
    <property type="molecule type" value="Genomic_DNA"/>
</dbReference>
<proteinExistence type="predicted"/>
<name>A0A8H5B2H2_9AGAR</name>